<evidence type="ECO:0000313" key="1">
    <source>
        <dbReference type="EMBL" id="KAK4428631.1"/>
    </source>
</evidence>
<comment type="caution">
    <text evidence="1">The sequence shown here is derived from an EMBL/GenBank/DDBJ whole genome shotgun (WGS) entry which is preliminary data.</text>
</comment>
<dbReference type="EMBL" id="JACGWO010000004">
    <property type="protein sequence ID" value="KAK4428631.1"/>
    <property type="molecule type" value="Genomic_DNA"/>
</dbReference>
<protein>
    <recommendedName>
        <fullName evidence="3">RNase H type-1 domain-containing protein</fullName>
    </recommendedName>
</protein>
<evidence type="ECO:0008006" key="3">
    <source>
        <dbReference type="Google" id="ProtNLM"/>
    </source>
</evidence>
<evidence type="ECO:0000313" key="2">
    <source>
        <dbReference type="Proteomes" id="UP001293254"/>
    </source>
</evidence>
<reference evidence="1" key="1">
    <citation type="submission" date="2020-06" db="EMBL/GenBank/DDBJ databases">
        <authorList>
            <person name="Li T."/>
            <person name="Hu X."/>
            <person name="Zhang T."/>
            <person name="Song X."/>
            <person name="Zhang H."/>
            <person name="Dai N."/>
            <person name="Sheng W."/>
            <person name="Hou X."/>
            <person name="Wei L."/>
        </authorList>
    </citation>
    <scope>NUCLEOTIDE SEQUENCE</scope>
    <source>
        <strain evidence="1">3651</strain>
        <tissue evidence="1">Leaf</tissue>
    </source>
</reference>
<keyword evidence="2" id="KW-1185">Reference proteome</keyword>
<accession>A0AAE2CNG6</accession>
<sequence>MTQEDNFGLKVLIPSLSHGLLGLHLLESIKSGALDWKIKWNRKVPNFVKIFCWKGKGKSSIKIVEAARQLFQEFTEFTSRLFPGTRANESQTIWQPPPPHGTIKINCDGAVFPDQNVMGVGVVTRDSSLTMVAEF</sequence>
<dbReference type="AlphaFoldDB" id="A0AAE2CNG6"/>
<dbReference type="Proteomes" id="UP001293254">
    <property type="component" value="Unassembled WGS sequence"/>
</dbReference>
<proteinExistence type="predicted"/>
<name>A0AAE2CNG6_9LAMI</name>
<organism evidence="1 2">
    <name type="scientific">Sesamum alatum</name>
    <dbReference type="NCBI Taxonomy" id="300844"/>
    <lineage>
        <taxon>Eukaryota</taxon>
        <taxon>Viridiplantae</taxon>
        <taxon>Streptophyta</taxon>
        <taxon>Embryophyta</taxon>
        <taxon>Tracheophyta</taxon>
        <taxon>Spermatophyta</taxon>
        <taxon>Magnoliopsida</taxon>
        <taxon>eudicotyledons</taxon>
        <taxon>Gunneridae</taxon>
        <taxon>Pentapetalae</taxon>
        <taxon>asterids</taxon>
        <taxon>lamiids</taxon>
        <taxon>Lamiales</taxon>
        <taxon>Pedaliaceae</taxon>
        <taxon>Sesamum</taxon>
    </lineage>
</organism>
<reference evidence="1" key="2">
    <citation type="journal article" date="2024" name="Plant">
        <title>Genomic evolution and insights into agronomic trait innovations of Sesamum species.</title>
        <authorList>
            <person name="Miao H."/>
            <person name="Wang L."/>
            <person name="Qu L."/>
            <person name="Liu H."/>
            <person name="Sun Y."/>
            <person name="Le M."/>
            <person name="Wang Q."/>
            <person name="Wei S."/>
            <person name="Zheng Y."/>
            <person name="Lin W."/>
            <person name="Duan Y."/>
            <person name="Cao H."/>
            <person name="Xiong S."/>
            <person name="Wang X."/>
            <person name="Wei L."/>
            <person name="Li C."/>
            <person name="Ma Q."/>
            <person name="Ju M."/>
            <person name="Zhao R."/>
            <person name="Li G."/>
            <person name="Mu C."/>
            <person name="Tian Q."/>
            <person name="Mei H."/>
            <person name="Zhang T."/>
            <person name="Gao T."/>
            <person name="Zhang H."/>
        </authorList>
    </citation>
    <scope>NUCLEOTIDE SEQUENCE</scope>
    <source>
        <strain evidence="1">3651</strain>
    </source>
</reference>
<gene>
    <name evidence="1" type="ORF">Salat_1162900</name>
</gene>